<organism evidence="1 2">
    <name type="scientific">Nicotiana attenuata</name>
    <name type="common">Coyote tobacco</name>
    <dbReference type="NCBI Taxonomy" id="49451"/>
    <lineage>
        <taxon>Eukaryota</taxon>
        <taxon>Viridiplantae</taxon>
        <taxon>Streptophyta</taxon>
        <taxon>Embryophyta</taxon>
        <taxon>Tracheophyta</taxon>
        <taxon>Spermatophyta</taxon>
        <taxon>Magnoliopsida</taxon>
        <taxon>eudicotyledons</taxon>
        <taxon>Gunneridae</taxon>
        <taxon>Pentapetalae</taxon>
        <taxon>asterids</taxon>
        <taxon>lamiids</taxon>
        <taxon>Solanales</taxon>
        <taxon>Solanaceae</taxon>
        <taxon>Nicotianoideae</taxon>
        <taxon>Nicotianeae</taxon>
        <taxon>Nicotiana</taxon>
    </lineage>
</organism>
<proteinExistence type="predicted"/>
<sequence>PIVLLSPSVTCESAKGNLQADKIKGHYDPKAFILLEKSGYDFSNPSQLGDLKDEVTSEKIHGLNEFQMKLRKQGHYVATPKCGLGFSLAEPLRISSKRSKEITSSQYTSVEEMKEVKGKKIKQRALVFDRIGGSTPSVSVFERLSHKGERVSSKHLKEVSTTSKTSIFCRLGTTRKSLCRKILSKHKEQVHEERDHFEVVGDKEIYSAFPSRMKRKSILSISTDGPLKVQWRTIVYTRQPRKEAEKEKEAV</sequence>
<evidence type="ECO:0000313" key="2">
    <source>
        <dbReference type="Proteomes" id="UP000187609"/>
    </source>
</evidence>
<comment type="caution">
    <text evidence="1">The sequence shown here is derived from an EMBL/GenBank/DDBJ whole genome shotgun (WGS) entry which is preliminary data.</text>
</comment>
<gene>
    <name evidence="1" type="ORF">A4A49_60086</name>
</gene>
<dbReference type="AlphaFoldDB" id="A0A1J6I7I8"/>
<protein>
    <submittedName>
        <fullName evidence="1">Uncharacterized protein</fullName>
    </submittedName>
</protein>
<dbReference type="OMA" id="EHANQDS"/>
<evidence type="ECO:0000313" key="1">
    <source>
        <dbReference type="EMBL" id="OIT00474.1"/>
    </source>
</evidence>
<keyword evidence="2" id="KW-1185">Reference proteome</keyword>
<dbReference type="Gramene" id="OIT00474">
    <property type="protein sequence ID" value="OIT00474"/>
    <property type="gene ID" value="A4A49_60086"/>
</dbReference>
<name>A0A1J6I7I8_NICAT</name>
<dbReference type="EMBL" id="MJEQ01037189">
    <property type="protein sequence ID" value="OIT00474.1"/>
    <property type="molecule type" value="Genomic_DNA"/>
</dbReference>
<dbReference type="Proteomes" id="UP000187609">
    <property type="component" value="Unassembled WGS sequence"/>
</dbReference>
<feature type="non-terminal residue" evidence="1">
    <location>
        <position position="1"/>
    </location>
</feature>
<accession>A0A1J6I7I8</accession>
<reference evidence="1" key="1">
    <citation type="submission" date="2016-11" db="EMBL/GenBank/DDBJ databases">
        <title>The genome of Nicotiana attenuata.</title>
        <authorList>
            <person name="Xu S."/>
            <person name="Brockmoeller T."/>
            <person name="Gaquerel E."/>
            <person name="Navarro A."/>
            <person name="Kuhl H."/>
            <person name="Gase K."/>
            <person name="Ling Z."/>
            <person name="Zhou W."/>
            <person name="Kreitzer C."/>
            <person name="Stanke M."/>
            <person name="Tang H."/>
            <person name="Lyons E."/>
            <person name="Pandey P."/>
            <person name="Pandey S.P."/>
            <person name="Timmermann B."/>
            <person name="Baldwin I.T."/>
        </authorList>
    </citation>
    <scope>NUCLEOTIDE SEQUENCE [LARGE SCALE GENOMIC DNA]</scope>
    <source>
        <strain evidence="1">UT</strain>
    </source>
</reference>